<dbReference type="RefSeq" id="WP_131990716.1">
    <property type="nucleotide sequence ID" value="NZ_SMGK01000001.1"/>
</dbReference>
<name>A0A4R1LA57_9BACT</name>
<organism evidence="2 3">
    <name type="scientific">Acidipila rosea</name>
    <dbReference type="NCBI Taxonomy" id="768535"/>
    <lineage>
        <taxon>Bacteria</taxon>
        <taxon>Pseudomonadati</taxon>
        <taxon>Acidobacteriota</taxon>
        <taxon>Terriglobia</taxon>
        <taxon>Terriglobales</taxon>
        <taxon>Acidobacteriaceae</taxon>
        <taxon>Acidipila</taxon>
    </lineage>
</organism>
<evidence type="ECO:0000313" key="3">
    <source>
        <dbReference type="Proteomes" id="UP000295210"/>
    </source>
</evidence>
<feature type="signal peptide" evidence="1">
    <location>
        <begin position="1"/>
        <end position="23"/>
    </location>
</feature>
<accession>A0A4R1LA57</accession>
<proteinExistence type="predicted"/>
<sequence>MMRSIVRTIAFAAATASATAAFAADVVTVDVPFNFNSHGVSYPAGKYDVSLNQDQTLVTMASKIDVKKQFVYLTKPVHAKADGHILKINFDNLADGSRELRTIQISERVTSVLDGRGKHMTAAEAPFTLVR</sequence>
<protein>
    <submittedName>
        <fullName evidence="2">Uncharacterized protein</fullName>
    </submittedName>
</protein>
<dbReference type="Proteomes" id="UP000295210">
    <property type="component" value="Unassembled WGS sequence"/>
</dbReference>
<feature type="chain" id="PRO_5020995139" evidence="1">
    <location>
        <begin position="24"/>
        <end position="131"/>
    </location>
</feature>
<dbReference type="AlphaFoldDB" id="A0A4R1LA57"/>
<evidence type="ECO:0000313" key="2">
    <source>
        <dbReference type="EMBL" id="TCK75162.1"/>
    </source>
</evidence>
<dbReference type="OrthoDB" id="122699at2"/>
<dbReference type="EMBL" id="SMGK01000001">
    <property type="protein sequence ID" value="TCK75162.1"/>
    <property type="molecule type" value="Genomic_DNA"/>
</dbReference>
<keyword evidence="1" id="KW-0732">Signal</keyword>
<evidence type="ECO:0000256" key="1">
    <source>
        <dbReference type="SAM" id="SignalP"/>
    </source>
</evidence>
<comment type="caution">
    <text evidence="2">The sequence shown here is derived from an EMBL/GenBank/DDBJ whole genome shotgun (WGS) entry which is preliminary data.</text>
</comment>
<keyword evidence="3" id="KW-1185">Reference proteome</keyword>
<reference evidence="2 3" key="1">
    <citation type="submission" date="2019-03" db="EMBL/GenBank/DDBJ databases">
        <title>Genomic Encyclopedia of Type Strains, Phase IV (KMG-IV): sequencing the most valuable type-strain genomes for metagenomic binning, comparative biology and taxonomic classification.</title>
        <authorList>
            <person name="Goeker M."/>
        </authorList>
    </citation>
    <scope>NUCLEOTIDE SEQUENCE [LARGE SCALE GENOMIC DNA]</scope>
    <source>
        <strain evidence="2 3">DSM 103428</strain>
    </source>
</reference>
<gene>
    <name evidence="2" type="ORF">C7378_0142</name>
</gene>